<keyword evidence="3" id="KW-1185">Reference proteome</keyword>
<dbReference type="Gene3D" id="3.40.50.620">
    <property type="entry name" value="HUPs"/>
    <property type="match status" value="1"/>
</dbReference>
<dbReference type="InterPro" id="IPR014729">
    <property type="entry name" value="Rossmann-like_a/b/a_fold"/>
</dbReference>
<name>A0A1R3HEI2_9ROSI</name>
<protein>
    <submittedName>
        <fullName evidence="2">Universal stress protein A</fullName>
    </submittedName>
</protein>
<evidence type="ECO:0000259" key="1">
    <source>
        <dbReference type="Pfam" id="PF00582"/>
    </source>
</evidence>
<dbReference type="PANTHER" id="PTHR31964">
    <property type="entry name" value="ADENINE NUCLEOTIDE ALPHA HYDROLASES-LIKE SUPERFAMILY PROTEIN"/>
    <property type="match status" value="1"/>
</dbReference>
<dbReference type="InterPro" id="IPR006015">
    <property type="entry name" value="Universal_stress_UspA"/>
</dbReference>
<proteinExistence type="predicted"/>
<comment type="caution">
    <text evidence="2">The sequence shown here is derived from an EMBL/GenBank/DDBJ whole genome shotgun (WGS) entry which is preliminary data.</text>
</comment>
<evidence type="ECO:0000313" key="3">
    <source>
        <dbReference type="Proteomes" id="UP000187203"/>
    </source>
</evidence>
<dbReference type="EMBL" id="AWUE01020359">
    <property type="protein sequence ID" value="OMO68721.1"/>
    <property type="molecule type" value="Genomic_DNA"/>
</dbReference>
<dbReference type="Proteomes" id="UP000187203">
    <property type="component" value="Unassembled WGS sequence"/>
</dbReference>
<dbReference type="STRING" id="93759.A0A1R3HEI2"/>
<dbReference type="SUPFAM" id="SSF52402">
    <property type="entry name" value="Adenine nucleotide alpha hydrolases-like"/>
    <property type="match status" value="1"/>
</dbReference>
<dbReference type="InterPro" id="IPR006016">
    <property type="entry name" value="UspA"/>
</dbReference>
<dbReference type="PANTHER" id="PTHR31964:SF124">
    <property type="entry name" value="ADENINE NUCLEOTIDE ALPHA HYDROLASES-LIKE SUPERFAMILY PROTEIN"/>
    <property type="match status" value="1"/>
</dbReference>
<gene>
    <name evidence="2" type="ORF">COLO4_29454</name>
</gene>
<accession>A0A1R3HEI2</accession>
<reference evidence="3" key="1">
    <citation type="submission" date="2013-09" db="EMBL/GenBank/DDBJ databases">
        <title>Corchorus olitorius genome sequencing.</title>
        <authorList>
            <person name="Alam M."/>
            <person name="Haque M.S."/>
            <person name="Islam M.S."/>
            <person name="Emdad E.M."/>
            <person name="Islam M.M."/>
            <person name="Ahmed B."/>
            <person name="Halim A."/>
            <person name="Hossen Q.M.M."/>
            <person name="Hossain M.Z."/>
            <person name="Ahmed R."/>
            <person name="Khan M.M."/>
            <person name="Islam R."/>
            <person name="Rashid M.M."/>
            <person name="Khan S.A."/>
            <person name="Rahman M.S."/>
            <person name="Alam M."/>
            <person name="Yahiya A.S."/>
            <person name="Khan M.S."/>
            <person name="Azam M.S."/>
            <person name="Haque T."/>
            <person name="Lashkar M.Z.H."/>
            <person name="Akhand A.I."/>
            <person name="Morshed G."/>
            <person name="Roy S."/>
            <person name="Uddin K.S."/>
            <person name="Rabeya T."/>
            <person name="Hossain A.S."/>
            <person name="Chowdhury A."/>
            <person name="Snigdha A.R."/>
            <person name="Mortoza M.S."/>
            <person name="Matin S.A."/>
            <person name="Hoque S.M.E."/>
            <person name="Islam M.K."/>
            <person name="Roy D.K."/>
            <person name="Haider R."/>
            <person name="Moosa M.M."/>
            <person name="Elias S.M."/>
            <person name="Hasan A.M."/>
            <person name="Jahan S."/>
            <person name="Shafiuddin M."/>
            <person name="Mahmood N."/>
            <person name="Shommy N.S."/>
        </authorList>
    </citation>
    <scope>NUCLEOTIDE SEQUENCE [LARGE SCALE GENOMIC DNA]</scope>
    <source>
        <strain evidence="3">cv. O-4</strain>
    </source>
</reference>
<dbReference type="Pfam" id="PF00582">
    <property type="entry name" value="Usp"/>
    <property type="match status" value="1"/>
</dbReference>
<feature type="domain" description="UspA" evidence="1">
    <location>
        <begin position="167"/>
        <end position="250"/>
    </location>
</feature>
<dbReference type="AlphaFoldDB" id="A0A1R3HEI2"/>
<sequence>MRVMVAIDDSDESFYALEWVLANPFSRLMTAPPPPAAAAGHDSGSSLLTLVHVQQPFQPYGFPAASAGVSGCRPPPSKPAGPVIFPPLFLYSKIHLDQVPWISLGETALPLGFLVNGNADSVVLDTINRRREGVVPLTSSSPTPTDRPTNSHHLFYPTSTVVDSVRKSQEEISAALLSRALNMCRNKMIKAETLILEGDPKDKICEISEEMNVDLLVVGSRGLGKIKRAFLGSVSDYCAHHAKCPTLIVKPPPKEASSNK</sequence>
<dbReference type="CDD" id="cd23659">
    <property type="entry name" value="USP_At3g01520-like"/>
    <property type="match status" value="1"/>
</dbReference>
<evidence type="ECO:0000313" key="2">
    <source>
        <dbReference type="EMBL" id="OMO68721.1"/>
    </source>
</evidence>
<organism evidence="2 3">
    <name type="scientific">Corchorus olitorius</name>
    <dbReference type="NCBI Taxonomy" id="93759"/>
    <lineage>
        <taxon>Eukaryota</taxon>
        <taxon>Viridiplantae</taxon>
        <taxon>Streptophyta</taxon>
        <taxon>Embryophyta</taxon>
        <taxon>Tracheophyta</taxon>
        <taxon>Spermatophyta</taxon>
        <taxon>Magnoliopsida</taxon>
        <taxon>eudicotyledons</taxon>
        <taxon>Gunneridae</taxon>
        <taxon>Pentapetalae</taxon>
        <taxon>rosids</taxon>
        <taxon>malvids</taxon>
        <taxon>Malvales</taxon>
        <taxon>Malvaceae</taxon>
        <taxon>Grewioideae</taxon>
        <taxon>Apeibeae</taxon>
        <taxon>Corchorus</taxon>
    </lineage>
</organism>
<dbReference type="OrthoDB" id="843225at2759"/>
<dbReference type="PRINTS" id="PR01438">
    <property type="entry name" value="UNVRSLSTRESS"/>
</dbReference>